<proteinExistence type="predicted"/>
<protein>
    <submittedName>
        <fullName evidence="2">Uncharacterized protein</fullName>
    </submittedName>
</protein>
<evidence type="ECO:0000256" key="1">
    <source>
        <dbReference type="SAM" id="Coils"/>
    </source>
</evidence>
<keyword evidence="1" id="KW-0175">Coiled coil</keyword>
<sequence length="144" mass="16499">MLLNYLELKALLKKDTSTKASKEELRALHTACNELAENLKIEKAKVQSLKERVEEVKKDSSESISFARMESFKKGFTEGSSKAVKAYLASLGFEQKKWEEEFHHLVNVRVEAFKTSKEFEDLLAQYCGIFTILSQVYEVAQVIK</sequence>
<evidence type="ECO:0000313" key="3">
    <source>
        <dbReference type="Proteomes" id="UP000030645"/>
    </source>
</evidence>
<dbReference type="EMBL" id="KE344550">
    <property type="protein sequence ID" value="EXB66623.1"/>
    <property type="molecule type" value="Genomic_DNA"/>
</dbReference>
<evidence type="ECO:0000313" key="2">
    <source>
        <dbReference type="EMBL" id="EXB66623.1"/>
    </source>
</evidence>
<feature type="coiled-coil region" evidence="1">
    <location>
        <begin position="32"/>
        <end position="59"/>
    </location>
</feature>
<dbReference type="AlphaFoldDB" id="W9RRS9"/>
<name>W9RRS9_9ROSA</name>
<organism evidence="2 3">
    <name type="scientific">Morus notabilis</name>
    <dbReference type="NCBI Taxonomy" id="981085"/>
    <lineage>
        <taxon>Eukaryota</taxon>
        <taxon>Viridiplantae</taxon>
        <taxon>Streptophyta</taxon>
        <taxon>Embryophyta</taxon>
        <taxon>Tracheophyta</taxon>
        <taxon>Spermatophyta</taxon>
        <taxon>Magnoliopsida</taxon>
        <taxon>eudicotyledons</taxon>
        <taxon>Gunneridae</taxon>
        <taxon>Pentapetalae</taxon>
        <taxon>rosids</taxon>
        <taxon>fabids</taxon>
        <taxon>Rosales</taxon>
        <taxon>Moraceae</taxon>
        <taxon>Moreae</taxon>
        <taxon>Morus</taxon>
    </lineage>
</organism>
<dbReference type="Proteomes" id="UP000030645">
    <property type="component" value="Unassembled WGS sequence"/>
</dbReference>
<keyword evidence="3" id="KW-1185">Reference proteome</keyword>
<reference evidence="3" key="1">
    <citation type="submission" date="2013-01" db="EMBL/GenBank/DDBJ databases">
        <title>Draft Genome Sequence of a Mulberry Tree, Morus notabilis C.K. Schneid.</title>
        <authorList>
            <person name="He N."/>
            <person name="Zhao S."/>
        </authorList>
    </citation>
    <scope>NUCLEOTIDE SEQUENCE</scope>
</reference>
<gene>
    <name evidence="2" type="ORF">L484_024919</name>
</gene>
<accession>W9RRS9</accession>